<dbReference type="AlphaFoldDB" id="A0A8W8JR68"/>
<dbReference type="PANTHER" id="PTHR12419">
    <property type="entry name" value="OTU DOMAIN CONTAINING PROTEIN"/>
    <property type="match status" value="1"/>
</dbReference>
<dbReference type="OMA" id="YELGAHY"/>
<dbReference type="PROSITE" id="PS50802">
    <property type="entry name" value="OTU"/>
    <property type="match status" value="1"/>
</dbReference>
<evidence type="ECO:0000256" key="1">
    <source>
        <dbReference type="ARBA" id="ARBA00022801"/>
    </source>
</evidence>
<organism evidence="4 5">
    <name type="scientific">Magallana gigas</name>
    <name type="common">Pacific oyster</name>
    <name type="synonym">Crassostrea gigas</name>
    <dbReference type="NCBI Taxonomy" id="29159"/>
    <lineage>
        <taxon>Eukaryota</taxon>
        <taxon>Metazoa</taxon>
        <taxon>Spiralia</taxon>
        <taxon>Lophotrochozoa</taxon>
        <taxon>Mollusca</taxon>
        <taxon>Bivalvia</taxon>
        <taxon>Autobranchia</taxon>
        <taxon>Pteriomorphia</taxon>
        <taxon>Ostreida</taxon>
        <taxon>Ostreoidea</taxon>
        <taxon>Ostreidae</taxon>
        <taxon>Magallana</taxon>
    </lineage>
</organism>
<name>A0A8W8JR68_MAGGI</name>
<evidence type="ECO:0000259" key="3">
    <source>
        <dbReference type="PROSITE" id="PS50802"/>
    </source>
</evidence>
<dbReference type="OrthoDB" id="415023at2759"/>
<feature type="compositionally biased region" description="Basic residues" evidence="2">
    <location>
        <begin position="27"/>
        <end position="41"/>
    </location>
</feature>
<dbReference type="InterPro" id="IPR003323">
    <property type="entry name" value="OTU_dom"/>
</dbReference>
<evidence type="ECO:0000313" key="4">
    <source>
        <dbReference type="EnsemblMetazoa" id="G20143.8:cds"/>
    </source>
</evidence>
<keyword evidence="1" id="KW-0378">Hydrolase</keyword>
<dbReference type="EnsemblMetazoa" id="G20143.1">
    <property type="protein sequence ID" value="G20143.1:cds"/>
    <property type="gene ID" value="G20143"/>
</dbReference>
<dbReference type="InterPro" id="IPR038765">
    <property type="entry name" value="Papain-like_cys_pep_sf"/>
</dbReference>
<dbReference type="EnsemblMetazoa" id="G20143.10">
    <property type="protein sequence ID" value="G20143.10:cds"/>
    <property type="gene ID" value="G20143"/>
</dbReference>
<reference evidence="4" key="1">
    <citation type="submission" date="2022-08" db="UniProtKB">
        <authorList>
            <consortium name="EnsemblMetazoa"/>
        </authorList>
    </citation>
    <scope>IDENTIFICATION</scope>
    <source>
        <strain evidence="4">05x7-T-G4-1.051#20</strain>
    </source>
</reference>
<dbReference type="Proteomes" id="UP000005408">
    <property type="component" value="Unassembled WGS sequence"/>
</dbReference>
<dbReference type="GO" id="GO:0016579">
    <property type="term" value="P:protein deubiquitination"/>
    <property type="evidence" value="ECO:0007669"/>
    <property type="project" value="TreeGrafter"/>
</dbReference>
<feature type="compositionally biased region" description="Basic and acidic residues" evidence="2">
    <location>
        <begin position="8"/>
        <end position="21"/>
    </location>
</feature>
<dbReference type="Gene3D" id="3.90.70.80">
    <property type="match status" value="1"/>
</dbReference>
<protein>
    <recommendedName>
        <fullName evidence="3">OTU domain-containing protein</fullName>
    </recommendedName>
</protein>
<dbReference type="EnsemblMetazoa" id="G20143.7">
    <property type="protein sequence ID" value="G20143.7:cds"/>
    <property type="gene ID" value="G20143"/>
</dbReference>
<evidence type="ECO:0000313" key="5">
    <source>
        <dbReference type="Proteomes" id="UP000005408"/>
    </source>
</evidence>
<dbReference type="CDD" id="cd22761">
    <property type="entry name" value="OTU_OTUD6"/>
    <property type="match status" value="1"/>
</dbReference>
<dbReference type="EnsemblMetazoa" id="G20143.3">
    <property type="protein sequence ID" value="G20143.3:cds"/>
    <property type="gene ID" value="G20143"/>
</dbReference>
<dbReference type="EnsemblMetazoa" id="G20143.9">
    <property type="protein sequence ID" value="G20143.9:cds"/>
    <property type="gene ID" value="G20143"/>
</dbReference>
<sequence>MDGEDPKEELLQRHKEEKKELQSQITKLKHTVSKGDKKGKKAVQEQISQLEKDLKERHDKELREVEEASLTEPEKVSDKVKDLNLETLEGPQELSQQTQEQKRVSKAQKRRNKKEEAARQRQEEISKQEIENESGARNVEFQKLKEMLKKQGLQIFEIPSDGNCLYNAVAHQVNHRKTITDCKQLRKQAAEYMRENADDFLPFLTAESGDLFTQSDFDKYCCDLEKTTTWGGHLEIKALSHVLNQPIIVMQSNGPVITVGEGCHGDPVTVVYHRHAFGLGEHYNSVELLQEQSDM</sequence>
<dbReference type="InterPro" id="IPR049772">
    <property type="entry name" value="OTU_OTUD6"/>
</dbReference>
<feature type="compositionally biased region" description="Basic and acidic residues" evidence="2">
    <location>
        <begin position="50"/>
        <end position="84"/>
    </location>
</feature>
<dbReference type="EnsemblMetazoa" id="G20143.11">
    <property type="protein sequence ID" value="G20143.11:cds"/>
    <property type="gene ID" value="G20143"/>
</dbReference>
<dbReference type="Pfam" id="PF02338">
    <property type="entry name" value="OTU"/>
    <property type="match status" value="1"/>
</dbReference>
<feature type="region of interest" description="Disordered" evidence="2">
    <location>
        <begin position="1"/>
        <end position="132"/>
    </location>
</feature>
<proteinExistence type="predicted"/>
<evidence type="ECO:0000256" key="2">
    <source>
        <dbReference type="SAM" id="MobiDB-lite"/>
    </source>
</evidence>
<dbReference type="SUPFAM" id="SSF54001">
    <property type="entry name" value="Cysteine proteinases"/>
    <property type="match status" value="1"/>
</dbReference>
<dbReference type="EnsemblMetazoa" id="G20143.2">
    <property type="protein sequence ID" value="G20143.2:cds"/>
    <property type="gene ID" value="G20143"/>
</dbReference>
<dbReference type="GO" id="GO:0004843">
    <property type="term" value="F:cysteine-type deubiquitinase activity"/>
    <property type="evidence" value="ECO:0007669"/>
    <property type="project" value="TreeGrafter"/>
</dbReference>
<keyword evidence="5" id="KW-1185">Reference proteome</keyword>
<dbReference type="EnsemblMetazoa" id="G20143.8">
    <property type="protein sequence ID" value="G20143.8:cds"/>
    <property type="gene ID" value="G20143"/>
</dbReference>
<feature type="compositionally biased region" description="Basic and acidic residues" evidence="2">
    <location>
        <begin position="113"/>
        <end position="130"/>
    </location>
</feature>
<accession>A0A8W8JR68</accession>
<feature type="domain" description="OTU" evidence="3">
    <location>
        <begin position="153"/>
        <end position="289"/>
    </location>
</feature>
<dbReference type="InterPro" id="IPR050704">
    <property type="entry name" value="Peptidase_C85-like"/>
</dbReference>
<dbReference type="PANTHER" id="PTHR12419:SF10">
    <property type="entry name" value="DEUBIQUITINASE OTUD6B"/>
    <property type="match status" value="1"/>
</dbReference>